<dbReference type="RefSeq" id="WP_089832542.1">
    <property type="nucleotide sequence ID" value="NZ_BJWI01000019.1"/>
</dbReference>
<evidence type="ECO:0000256" key="3">
    <source>
        <dbReference type="PROSITE-ProRule" id="PRU00335"/>
    </source>
</evidence>
<evidence type="ECO:0000313" key="5">
    <source>
        <dbReference type="EMBL" id="GEM01907.1"/>
    </source>
</evidence>
<keyword evidence="2 3" id="KW-0238">DNA-binding</keyword>
<keyword evidence="1" id="KW-0678">Repressor</keyword>
<dbReference type="InterPro" id="IPR009057">
    <property type="entry name" value="Homeodomain-like_sf"/>
</dbReference>
<keyword evidence="8" id="KW-1185">Reference proteome</keyword>
<dbReference type="Gene3D" id="1.10.357.10">
    <property type="entry name" value="Tetracycline Repressor, domain 2"/>
    <property type="match status" value="1"/>
</dbReference>
<dbReference type="STRING" id="306540.SAMN05421839_12421"/>
<dbReference type="SUPFAM" id="SSF46689">
    <property type="entry name" value="Homeodomain-like"/>
    <property type="match status" value="1"/>
</dbReference>
<proteinExistence type="predicted"/>
<dbReference type="EMBL" id="BJWI01000019">
    <property type="protein sequence ID" value="GEM01907.1"/>
    <property type="molecule type" value="Genomic_DNA"/>
</dbReference>
<dbReference type="InterPro" id="IPR050624">
    <property type="entry name" value="HTH-type_Tx_Regulator"/>
</dbReference>
<dbReference type="PANTHER" id="PTHR43479:SF7">
    <property type="entry name" value="TETR-FAMILY TRANSCRIPTIONAL REGULATOR"/>
    <property type="match status" value="1"/>
</dbReference>
<feature type="domain" description="HTH tetR-type" evidence="4">
    <location>
        <begin position="10"/>
        <end position="70"/>
    </location>
</feature>
<dbReference type="OrthoDB" id="9810250at2"/>
<dbReference type="Pfam" id="PF14278">
    <property type="entry name" value="TetR_C_8"/>
    <property type="match status" value="1"/>
</dbReference>
<evidence type="ECO:0000256" key="1">
    <source>
        <dbReference type="ARBA" id="ARBA00022491"/>
    </source>
</evidence>
<feature type="DNA-binding region" description="H-T-H motif" evidence="3">
    <location>
        <begin position="33"/>
        <end position="52"/>
    </location>
</feature>
<gene>
    <name evidence="5" type="ORF">HHA03_14390</name>
    <name evidence="6" type="ORF">SAMN05421839_12421</name>
</gene>
<dbReference type="GO" id="GO:0003677">
    <property type="term" value="F:DNA binding"/>
    <property type="evidence" value="ECO:0007669"/>
    <property type="project" value="UniProtKB-UniRule"/>
</dbReference>
<evidence type="ECO:0000313" key="8">
    <source>
        <dbReference type="Proteomes" id="UP000321547"/>
    </source>
</evidence>
<evidence type="ECO:0000313" key="7">
    <source>
        <dbReference type="Proteomes" id="UP000242243"/>
    </source>
</evidence>
<dbReference type="InterPro" id="IPR039532">
    <property type="entry name" value="TetR_C_Firmicutes"/>
</dbReference>
<evidence type="ECO:0000259" key="4">
    <source>
        <dbReference type="PROSITE" id="PS50977"/>
    </source>
</evidence>
<protein>
    <submittedName>
        <fullName evidence="6">DNA-binding transcriptional regulator, AcrR family</fullName>
    </submittedName>
    <submittedName>
        <fullName evidence="5">TetR family transcriptional regulator</fullName>
    </submittedName>
</protein>
<reference evidence="5 8" key="2">
    <citation type="submission" date="2019-07" db="EMBL/GenBank/DDBJ databases">
        <title>Whole genome shotgun sequence of Halolactibacillus halophilus NBRC 100868.</title>
        <authorList>
            <person name="Hosoyama A."/>
            <person name="Uohara A."/>
            <person name="Ohji S."/>
            <person name="Ichikawa N."/>
        </authorList>
    </citation>
    <scope>NUCLEOTIDE SEQUENCE [LARGE SCALE GENOMIC DNA]</scope>
    <source>
        <strain evidence="5 8">NBRC 100868</strain>
    </source>
</reference>
<reference evidence="6 7" key="1">
    <citation type="submission" date="2016-10" db="EMBL/GenBank/DDBJ databases">
        <authorList>
            <person name="de Groot N.N."/>
        </authorList>
    </citation>
    <scope>NUCLEOTIDE SEQUENCE [LARGE SCALE GENOMIC DNA]</scope>
    <source>
        <strain evidence="6 7">DSM 17073</strain>
    </source>
</reference>
<dbReference type="PROSITE" id="PS50977">
    <property type="entry name" value="HTH_TETR_2"/>
    <property type="match status" value="1"/>
</dbReference>
<sequence length="187" mass="21666">MTKRNDRRVKITKMLLQDALVELLQHKHISKISVTNLCDTANVHRSTFYTHYADQYDLLKQIQVDVVANIRHYMEQQSIDTTSPVSKQMLIPILEYGKKNADLISVLLSDHCDDTLEIEIMRFVNVISLTHLNQYDDEMKAYITLFGVSGSMAILKEWLKNDTKQSTEALAELIFQLTENGAYYRNH</sequence>
<evidence type="ECO:0000313" key="6">
    <source>
        <dbReference type="EMBL" id="SFP49333.1"/>
    </source>
</evidence>
<accession>A0A1I5QSZ4</accession>
<dbReference type="EMBL" id="FOXC01000024">
    <property type="protein sequence ID" value="SFP49333.1"/>
    <property type="molecule type" value="Genomic_DNA"/>
</dbReference>
<dbReference type="Proteomes" id="UP000242243">
    <property type="component" value="Unassembled WGS sequence"/>
</dbReference>
<dbReference type="InterPro" id="IPR001647">
    <property type="entry name" value="HTH_TetR"/>
</dbReference>
<dbReference type="Proteomes" id="UP000321547">
    <property type="component" value="Unassembled WGS sequence"/>
</dbReference>
<evidence type="ECO:0000256" key="2">
    <source>
        <dbReference type="ARBA" id="ARBA00023125"/>
    </source>
</evidence>
<name>A0A1I5QSZ4_9BACI</name>
<organism evidence="6 7">
    <name type="scientific">Halolactibacillus halophilus</name>
    <dbReference type="NCBI Taxonomy" id="306540"/>
    <lineage>
        <taxon>Bacteria</taxon>
        <taxon>Bacillati</taxon>
        <taxon>Bacillota</taxon>
        <taxon>Bacilli</taxon>
        <taxon>Bacillales</taxon>
        <taxon>Bacillaceae</taxon>
        <taxon>Halolactibacillus</taxon>
    </lineage>
</organism>
<dbReference type="AlphaFoldDB" id="A0A1I5QSZ4"/>
<dbReference type="PANTHER" id="PTHR43479">
    <property type="entry name" value="ACREF/ENVCD OPERON REPRESSOR-RELATED"/>
    <property type="match status" value="1"/>
</dbReference>